<evidence type="ECO:0000259" key="4">
    <source>
        <dbReference type="Pfam" id="PF18655"/>
    </source>
</evidence>
<dbReference type="NCBIfam" id="TIGR04308">
    <property type="entry name" value="repeat_SSSPR51"/>
    <property type="match status" value="15"/>
</dbReference>
<dbReference type="NCBIfam" id="TIGR02543">
    <property type="entry name" value="List_Bact_rpt"/>
    <property type="match status" value="2"/>
</dbReference>
<feature type="region of interest" description="Disordered" evidence="2">
    <location>
        <begin position="1257"/>
        <end position="1299"/>
    </location>
</feature>
<feature type="domain" description="SHIRT" evidence="4">
    <location>
        <begin position="1161"/>
        <end position="1240"/>
    </location>
</feature>
<evidence type="ECO:0000256" key="2">
    <source>
        <dbReference type="SAM" id="MobiDB-lite"/>
    </source>
</evidence>
<organism evidence="5">
    <name type="scientific">Finegoldia magna</name>
    <name type="common">Peptostreptococcus magnus</name>
    <dbReference type="NCBI Taxonomy" id="1260"/>
    <lineage>
        <taxon>Bacteria</taxon>
        <taxon>Bacillati</taxon>
        <taxon>Bacillota</taxon>
        <taxon>Tissierellia</taxon>
        <taxon>Tissierellales</taxon>
        <taxon>Peptoniphilaceae</taxon>
        <taxon>Finegoldia</taxon>
    </lineage>
</organism>
<dbReference type="Pfam" id="PF18877">
    <property type="entry name" value="SSSPR-51"/>
    <property type="match status" value="15"/>
</dbReference>
<feature type="domain" description="SHIRT" evidence="4">
    <location>
        <begin position="1878"/>
        <end position="1962"/>
    </location>
</feature>
<evidence type="ECO:0000256" key="3">
    <source>
        <dbReference type="SAM" id="Phobius"/>
    </source>
</evidence>
<dbReference type="InterPro" id="IPR041030">
    <property type="entry name" value="SHIRT"/>
</dbReference>
<dbReference type="InterPro" id="IPR042229">
    <property type="entry name" value="Listeria/Bacterioides_rpt_sf"/>
</dbReference>
<feature type="domain" description="SHIRT" evidence="4">
    <location>
        <begin position="1614"/>
        <end position="1696"/>
    </location>
</feature>
<dbReference type="EMBL" id="CACRTP010000001">
    <property type="protein sequence ID" value="VYT62591.1"/>
    <property type="molecule type" value="Genomic_DNA"/>
</dbReference>
<evidence type="ECO:0000256" key="1">
    <source>
        <dbReference type="ARBA" id="ARBA00004196"/>
    </source>
</evidence>
<keyword evidence="3" id="KW-0472">Membrane</keyword>
<dbReference type="Pfam" id="PF18655">
    <property type="entry name" value="SHIRT"/>
    <property type="match status" value="10"/>
</dbReference>
<feature type="region of interest" description="Disordered" evidence="2">
    <location>
        <begin position="1169"/>
        <end position="1205"/>
    </location>
</feature>
<dbReference type="Gene3D" id="3.10.20.320">
    <property type="entry name" value="Putative peptidoglycan bound protein (lpxtg motif)"/>
    <property type="match status" value="2"/>
</dbReference>
<feature type="compositionally biased region" description="Basic and acidic residues" evidence="2">
    <location>
        <begin position="1169"/>
        <end position="1182"/>
    </location>
</feature>
<feature type="compositionally biased region" description="Basic and acidic residues" evidence="2">
    <location>
        <begin position="1189"/>
        <end position="1199"/>
    </location>
</feature>
<keyword evidence="3" id="KW-1133">Transmembrane helix</keyword>
<feature type="domain" description="SHIRT" evidence="4">
    <location>
        <begin position="1248"/>
        <end position="1337"/>
    </location>
</feature>
<sequence length="2844" mass="320392">MKEKNKHFGKILFSVLLAVAFIVFAGIKPIYANILSPKQGINEYHFYNDTIENKDSAKEIQKQVITDKGTISDPGHVFKDKDKVLLKWQDEKGNDIKFDTPIEITGNDKKIINVYPVFKNQVVITYYISGSKNDRVYMTDTITDASSYKLPVDPTIYDANKYFVNWSTSKDGSSGVYDENSLKKDIEAGKTDIKLYAITEFKHKATFITGDGASFQEQILANDGGNLDKTPENPTREGYEFSHWSLTEDGNPVDLATLKLNEDIDVYAVWKPVVVDYKFKVMVQNINDDGYTFHEIISARGLNGEKTSLPFKGSENPDPKVAPSGPIVEDINNLTEKDGRFSDGYNSKDENGKMDHTYTNPQTLDYLGFHLNEEKTKQAFETIEADGSTVVPVYMDRNVHTIWVYKNKSAISYYPANWVNATDENGNIHVDLRYGQSSETWFDKLNKDYIYYMDKSIGSFYTRAPAMGDKDIYMYRVFAKGTKYQLRFVEWDPSKFNAQINGSDLATMKSTLGTMKEIGERVSFQNSEWYMNWNGYQYRVFEPYNGNYKQDTYSWVDKTDHVDDIEGFQPKKGDMTGLQSSNVNNPAFRDYMFTPRGWNGYYNYTGTPYIEDGSYVGFLFYERKTYNINYYSGSTRLASKPYKYEADTSDFGLGYEKGVTTHPKNPNKVFMGWYEDSTFSVEHKHEDGSKMPAHDITVYAKWDSRQYEVTFHTNQDDYENNIEKISEIPEDDTLYDGKYKDEKVSKENFPQPIEPKGATKFLGWYEKNQYGRYVKANLHKPIKNDDTHLYAKWKYDYLELKYDLNLPATDKVEGTAPTDSNSYIRDAKALATDVGDVKVNGGKKVFVGWSETKDGSSGLILPSETILMDKNKTLYAQWKEFPDLKTTKVTYDANGGVGDQYVVEEIITNDSHTVLGNGEGEKIKFTREGYVFKGWNTDKDATKAKFQKGNEVTVDSENEDTNNYIYAIWAPIINYTTDGNGQVKEGQNFVDNTKEEVELKTNPKGTGTEAKEGYKFSHWTADKNIKLSDGTEIKAGEKITEEQLKQAVITEPLTFKANFVKDEFKVTHEFKVAEDSPVKEMPADVKSAVDSQLPENKTAEDGKTTTPGELKDPKDVEDKTNDGVWKFEGFKDQDKTTDEVDAKVNGADVTFEGAWKFTPNEHKVTYKFESEDPTKPLPDEVKNLLPNPEKGKVKGDKVTPTKPVPESITTKDGVWTFVKYDKESETVDNKDLVFTGTWKFSPKPDPVTYNVNHQFKSATEGKDLPQSVKDQLPDQQTGKEDGSVVKPTAPTQTEVKDTENDGTWTFEGYKDLDTTTDDVDAKVDGADVMFEGTWKFKPNEHKVTYEYVSGTEGKELPEALKNKAPKEVTGKVKGDKVTSPIPTGDDAEYRDDANKGTWKFKSYDKDSVEITNKDENVKGTWEFTPDPEPGKYNVTHKFVSKDPNKELPQAVKDLTPAQQTGKKDGSTVTPTAPEQTTVKDTENDGTWTFEGFKDQNPDTKDVDAKVNGADVTFEGEWKFTPNEHNVTYEYVSGTEGKELPEALKAKAPAKVTGKVKGDTVTSPVPTGKDAEYRDEANKGTWTFKSYDKNDVTISNQDEKVTGTWEFTPDPEPGKFNVTHEFVSATEGKDLPKAVTDLTPAQQTGKKDGETVTPTDPKQKTVEDTENDGTWTFEGYDENSKTIDKSDVTFEGKWKFTPNEHKVTYKFESEDPTKPLPDEVKNLLPDPEKDKVKGDKVTPTKPIPEEITTQHGVWTFVGYDEESKTVGDKDVEFIGKWKFSPKPDPVTYNVNHQFKSATEGKDLPQAVKDQLPAQQIGKEDGSVVTPTAPTQTELKDAENDGTWTFEGYKDQDTTTDEVDAKVDGADVTFEGAWKFTPNKHNVTYEYVSGTEGKKLPEALKAKAPAKVTGKVKGETVTSPVPTGDDATFRDEANKGTWKFKSYDKNEVEISNKDEKVTGTWVFTPDAEVVTEYVDEDGKTIAPKENGTKDKKDIDGYEFVRTEKDDKGNTKHIYKKKVTPTPDVVTEYVDEDGKTISDKEDGKQPKKDIDGYEFVRTEKDDKGNTKHIYKKKTTPSPAVETRYVDTEGKQILADKAGTHDPSTIEGYQFVRTDKDENGNTIHVYKKIAPAPKVETRYVDENGNQLLPPKEGTQGSVAIDGYNYIRTSKDNDGNTIHIYSKTPFEDVETRYVDTDGNQILADKAGTHDPSTIEGYQFVRTDKDENGNTIHVYKKIAPAPKVETRYVDENGNQLLPPKEGTQGSVAIDGYNYIRTSKDNDGNTIHIYSKTPFEDVETRYVDTDGNQILADKAGTHDPSTIEGYQFVRTDKDENGNTIHVYKKIAPAPKVETRYVDENGNQLLLPKEGTQAQKTIEGYEFVKTKKDKDGNTVHIYKKKTTTPTVDKITKFVDEKGNEISKSTKGDNPKKDIDGYEFVKTEKDKDGNTVHIYRRKTPTPTVDKITKFVDEEGNEISKSTKGDNPKKDIDGYEFVKTEKDKDGNTVHIYRRKTPTPTVDKITKFVDENGKEISKSTKGDNPKMDIDGYEFVKTTTDKDGNTVHIYRRKTSTPSVGKITKFVDENGKEISKSTKGDNPKKDIDGYEFVKTEKDKDGNTVHIYRRKTPTPTVDKITKFVDENGKEISKSTKGDNPKMDIDGYEFVKTTTDKDGNTVHIYRRKTSTPSVGKITKFVDENGKEISKSTKGDNPKKDIDGYEFVKTEKDKDGNTVHIYRRKTPTPTVDKITKFVDENGKEISKSTKGDNPKKDIDGYEFVKTTTDKDGNTVHIYKKKTNTRVITQGNNTINSSSPNKKGTLVNTGDGVNASTYAIIMLAIGGVLTGIGIRKKKKEA</sequence>
<feature type="domain" description="SHIRT" evidence="4">
    <location>
        <begin position="1699"/>
        <end position="1778"/>
    </location>
</feature>
<feature type="compositionally biased region" description="Basic and acidic residues" evidence="2">
    <location>
        <begin position="338"/>
        <end position="356"/>
    </location>
</feature>
<feature type="domain" description="SHIRT" evidence="4">
    <location>
        <begin position="1786"/>
        <end position="1875"/>
    </location>
</feature>
<dbReference type="RefSeq" id="WP_421823065.1">
    <property type="nucleotide sequence ID" value="NZ_CACRTP010000001.1"/>
</dbReference>
<dbReference type="InterPro" id="IPR027579">
    <property type="entry name" value="SSSPR51_Rpt"/>
</dbReference>
<keyword evidence="3" id="KW-0812">Transmembrane</keyword>
<feature type="compositionally biased region" description="Basic and acidic residues" evidence="2">
    <location>
        <begin position="1706"/>
        <end position="1737"/>
    </location>
</feature>
<dbReference type="Pfam" id="PF09479">
    <property type="entry name" value="Flg_new"/>
    <property type="match status" value="3"/>
</dbReference>
<reference evidence="5" key="1">
    <citation type="submission" date="2019-11" db="EMBL/GenBank/DDBJ databases">
        <authorList>
            <person name="Feng L."/>
        </authorList>
    </citation>
    <scope>NUCLEOTIDE SEQUENCE</scope>
    <source>
        <strain evidence="5">FmagnaLFYP121</strain>
    </source>
</reference>
<dbReference type="Gene3D" id="2.60.40.4270">
    <property type="entry name" value="Listeria-Bacteroides repeat domain"/>
    <property type="match status" value="4"/>
</dbReference>
<feature type="transmembrane region" description="Helical" evidence="3">
    <location>
        <begin position="2818"/>
        <end position="2837"/>
    </location>
</feature>
<dbReference type="InterPro" id="IPR013378">
    <property type="entry name" value="InlB-like_B-rpt"/>
</dbReference>
<comment type="subcellular location">
    <subcellularLocation>
        <location evidence="1">Cell envelope</location>
    </subcellularLocation>
</comment>
<feature type="domain" description="SHIRT" evidence="4">
    <location>
        <begin position="1523"/>
        <end position="1607"/>
    </location>
</feature>
<feature type="domain" description="SHIRT" evidence="4">
    <location>
        <begin position="1063"/>
        <end position="1158"/>
    </location>
</feature>
<feature type="compositionally biased region" description="Basic and acidic residues" evidence="2">
    <location>
        <begin position="1097"/>
        <end position="1121"/>
    </location>
</feature>
<feature type="compositionally biased region" description="Polar residues" evidence="2">
    <location>
        <begin position="1456"/>
        <end position="1476"/>
    </location>
</feature>
<feature type="region of interest" description="Disordered" evidence="2">
    <location>
        <begin position="1371"/>
        <end position="1392"/>
    </location>
</feature>
<feature type="region of interest" description="Disordered" evidence="2">
    <location>
        <begin position="1706"/>
        <end position="1742"/>
    </location>
</feature>
<feature type="region of interest" description="Disordered" evidence="2">
    <location>
        <begin position="1637"/>
        <end position="1676"/>
    </location>
</feature>
<feature type="region of interest" description="Disordered" evidence="2">
    <location>
        <begin position="1080"/>
        <end position="1122"/>
    </location>
</feature>
<gene>
    <name evidence="5" type="primary">inlJ</name>
    <name evidence="5" type="ORF">FMLFYP121_00058</name>
</gene>
<evidence type="ECO:0000313" key="5">
    <source>
        <dbReference type="EMBL" id="VYT62591.1"/>
    </source>
</evidence>
<feature type="region of interest" description="Disordered" evidence="2">
    <location>
        <begin position="338"/>
        <end position="357"/>
    </location>
</feature>
<protein>
    <submittedName>
        <fullName evidence="5">Internalin-J</fullName>
    </submittedName>
</protein>
<name>A0A6N2Y770_FINMA</name>
<proteinExistence type="predicted"/>
<accession>A0A6N2Y770</accession>
<feature type="compositionally biased region" description="Basic and acidic residues" evidence="2">
    <location>
        <begin position="1491"/>
        <end position="1503"/>
    </location>
</feature>
<feature type="region of interest" description="Disordered" evidence="2">
    <location>
        <begin position="1553"/>
        <end position="1573"/>
    </location>
</feature>
<dbReference type="GO" id="GO:0030313">
    <property type="term" value="C:cell envelope"/>
    <property type="evidence" value="ECO:0007669"/>
    <property type="project" value="UniProtKB-SubCell"/>
</dbReference>
<feature type="domain" description="SHIRT" evidence="4">
    <location>
        <begin position="1340"/>
        <end position="1424"/>
    </location>
</feature>
<feature type="domain" description="SHIRT" evidence="4">
    <location>
        <begin position="1431"/>
        <end position="1520"/>
    </location>
</feature>
<feature type="region of interest" description="Disordered" evidence="2">
    <location>
        <begin position="1441"/>
        <end position="1503"/>
    </location>
</feature>